<keyword evidence="3" id="KW-0255">Endonuclease</keyword>
<keyword evidence="3" id="KW-0540">Nuclease</keyword>
<keyword evidence="3" id="KW-0378">Hydrolase</keyword>
<evidence type="ECO:0000313" key="3">
    <source>
        <dbReference type="EMBL" id="QXO13160.1"/>
    </source>
</evidence>
<proteinExistence type="predicted"/>
<dbReference type="KEGG" id="vg:80559592"/>
<sequence>MSTDPPHSIPSESGGSTHIHLEAHMAARPGRNTTAYQAHVANMRAARVQPCHLCHQPIDYDAPANTDDAFEADHVHPTSTHPHLADDPTNLKPSHHKCNRRRGNNTLDAGTWTRTPL</sequence>
<evidence type="ECO:0000256" key="1">
    <source>
        <dbReference type="SAM" id="MobiDB-lite"/>
    </source>
</evidence>
<dbReference type="Proteomes" id="UP000828207">
    <property type="component" value="Segment"/>
</dbReference>
<dbReference type="GeneID" id="80559592"/>
<dbReference type="EMBL" id="MZ209302">
    <property type="protein sequence ID" value="QXO13160.1"/>
    <property type="molecule type" value="Genomic_DNA"/>
</dbReference>
<dbReference type="InterPro" id="IPR002711">
    <property type="entry name" value="HNH"/>
</dbReference>
<keyword evidence="4" id="KW-1185">Reference proteome</keyword>
<dbReference type="Pfam" id="PF01844">
    <property type="entry name" value="HNH"/>
    <property type="match status" value="1"/>
</dbReference>
<feature type="region of interest" description="Disordered" evidence="1">
    <location>
        <begin position="1"/>
        <end position="30"/>
    </location>
</feature>
<name>A0AAE7SML3_9CAUD</name>
<dbReference type="Gene3D" id="1.10.30.50">
    <property type="match status" value="1"/>
</dbReference>
<feature type="compositionally biased region" description="Polar residues" evidence="1">
    <location>
        <begin position="104"/>
        <end position="117"/>
    </location>
</feature>
<reference evidence="3 4" key="1">
    <citation type="submission" date="2021-05" db="EMBL/GenBank/DDBJ databases">
        <authorList>
            <person name="Baker S."/>
            <person name="Berry C."/>
            <person name="Boyle S."/>
            <person name="Bradley W."/>
            <person name="Brown D."/>
            <person name="Doyle R."/>
            <person name="Edwards M."/>
            <person name="Filijan P."/>
            <person name="Harvey R."/>
            <person name="Hernandez-Ramos J."/>
            <person name="Huynh R."/>
            <person name="Keppelmann E."/>
            <person name="Mahoney J."/>
            <person name="Matthiesen J."/>
            <person name="Naquin D."/>
            <person name="Pearson A."/>
            <person name="Ramirez R.F."/>
            <person name="Rementeria N."/>
            <person name="Singleton Z."/>
            <person name="Smith K."/>
            <person name="Statley K."/>
            <person name="Thomas T."/>
            <person name="Trautner M."/>
            <person name="Vakili B."/>
            <person name="Austen M."/>
            <person name="Brown E."/>
            <person name="Edwards A."/>
            <person name="Garibay O.J."/>
            <person name="Goodwin S."/>
            <person name="Hlaing E."/>
            <person name="Hyndman S."/>
            <person name="Marchetti N."/>
            <person name="Marshall-Inman S."/>
            <person name="Mathis R."/>
            <person name="Medina L."/>
            <person name="Nicacio B."/>
            <person name="Park J."/>
            <person name="Sabanal H."/>
            <person name="Sheldon M."/>
            <person name="Solis K."/>
            <person name="Stargell G."/>
            <person name="Wardrop K."/>
            <person name="Yan S."/>
            <person name="Zamudio L."/>
            <person name="Schleif M.C."/>
            <person name="Hinz J.M."/>
            <person name="Davis W.B."/>
            <person name="Pollenz R.S."/>
            <person name="Garlena R.A."/>
            <person name="Russell D.A."/>
            <person name="Pope W.H."/>
            <person name="Jacobs-Sera D."/>
            <person name="Hatfull G.F."/>
        </authorList>
    </citation>
    <scope>NUCLEOTIDE SEQUENCE [LARGE SCALE GENOMIC DNA]</scope>
</reference>
<feature type="compositionally biased region" description="Basic residues" evidence="1">
    <location>
        <begin position="93"/>
        <end position="103"/>
    </location>
</feature>
<dbReference type="GO" id="GO:0008270">
    <property type="term" value="F:zinc ion binding"/>
    <property type="evidence" value="ECO:0007669"/>
    <property type="project" value="InterPro"/>
</dbReference>
<evidence type="ECO:0000259" key="2">
    <source>
        <dbReference type="Pfam" id="PF01844"/>
    </source>
</evidence>
<dbReference type="GO" id="GO:0003676">
    <property type="term" value="F:nucleic acid binding"/>
    <property type="evidence" value="ECO:0007669"/>
    <property type="project" value="InterPro"/>
</dbReference>
<gene>
    <name evidence="3" type="primary">63</name>
    <name evidence="3" type="ORF">SEA_JOJO24_63</name>
</gene>
<accession>A0AAE7SML3</accession>
<evidence type="ECO:0000313" key="4">
    <source>
        <dbReference type="Proteomes" id="UP000828207"/>
    </source>
</evidence>
<feature type="region of interest" description="Disordered" evidence="1">
    <location>
        <begin position="65"/>
        <end position="117"/>
    </location>
</feature>
<dbReference type="GO" id="GO:0004519">
    <property type="term" value="F:endonuclease activity"/>
    <property type="evidence" value="ECO:0007669"/>
    <property type="project" value="UniProtKB-KW"/>
</dbReference>
<protein>
    <submittedName>
        <fullName evidence="3">HNH endonuclease</fullName>
    </submittedName>
</protein>
<organism evidence="3 4">
    <name type="scientific">Gordonia phage Jojo24</name>
    <dbReference type="NCBI Taxonomy" id="2859476"/>
    <lineage>
        <taxon>Viruses</taxon>
        <taxon>Duplodnaviria</taxon>
        <taxon>Heunggongvirae</taxon>
        <taxon>Uroviricota</taxon>
        <taxon>Caudoviricetes</taxon>
        <taxon>Santhisvirus</taxon>
        <taxon>Santhisvirus jojo24</taxon>
    </lineage>
</organism>
<feature type="domain" description="HNH" evidence="2">
    <location>
        <begin position="51"/>
        <end position="104"/>
    </location>
</feature>
<feature type="compositionally biased region" description="Polar residues" evidence="1">
    <location>
        <begin position="1"/>
        <end position="16"/>
    </location>
</feature>
<dbReference type="RefSeq" id="YP_010842790.1">
    <property type="nucleotide sequence ID" value="NC_079145.1"/>
</dbReference>